<dbReference type="Proteomes" id="UP000245535">
    <property type="component" value="Unassembled WGS sequence"/>
</dbReference>
<evidence type="ECO:0000313" key="3">
    <source>
        <dbReference type="Proteomes" id="UP000245535"/>
    </source>
</evidence>
<dbReference type="EMBL" id="QGDO01000002">
    <property type="protein sequence ID" value="PWJ42849.1"/>
    <property type="molecule type" value="Genomic_DNA"/>
</dbReference>
<keyword evidence="1" id="KW-0732">Signal</keyword>
<dbReference type="SUPFAM" id="SSF49265">
    <property type="entry name" value="Fibronectin type III"/>
    <property type="match status" value="2"/>
</dbReference>
<dbReference type="AlphaFoldDB" id="A0A315ZCK9"/>
<dbReference type="InterPro" id="IPR003961">
    <property type="entry name" value="FN3_dom"/>
</dbReference>
<accession>A0A315ZCK9</accession>
<evidence type="ECO:0000313" key="2">
    <source>
        <dbReference type="EMBL" id="PWJ42849.1"/>
    </source>
</evidence>
<dbReference type="InterPro" id="IPR013783">
    <property type="entry name" value="Ig-like_fold"/>
</dbReference>
<dbReference type="RefSeq" id="WP_109616971.1">
    <property type="nucleotide sequence ID" value="NZ_QGDO01000002.1"/>
</dbReference>
<dbReference type="InterPro" id="IPR026341">
    <property type="entry name" value="T9SS_type_B"/>
</dbReference>
<dbReference type="Pfam" id="PF13585">
    <property type="entry name" value="CHU_C"/>
    <property type="match status" value="1"/>
</dbReference>
<dbReference type="Gene3D" id="2.60.40.4070">
    <property type="match status" value="1"/>
</dbReference>
<name>A0A315ZCK9_SEDFL</name>
<dbReference type="OrthoDB" id="1123245at2"/>
<protein>
    <submittedName>
        <fullName evidence="2">Gliding motility-associated-like protein</fullName>
    </submittedName>
</protein>
<dbReference type="Gene3D" id="2.60.40.10">
    <property type="entry name" value="Immunoglobulins"/>
    <property type="match status" value="2"/>
</dbReference>
<dbReference type="InterPro" id="IPR036116">
    <property type="entry name" value="FN3_sf"/>
</dbReference>
<feature type="chain" id="PRO_5016262249" evidence="1">
    <location>
        <begin position="27"/>
        <end position="919"/>
    </location>
</feature>
<evidence type="ECO:0000256" key="1">
    <source>
        <dbReference type="SAM" id="SignalP"/>
    </source>
</evidence>
<feature type="signal peptide" evidence="1">
    <location>
        <begin position="1"/>
        <end position="26"/>
    </location>
</feature>
<sequence>MLTIKKILFTFFLLSLNFLLCFEASATHIRAGDLSVRRIGNSSLEYEITVFLYRDFEGIPAQAGEISFGTGDSESVNPQSQGFINDGTTEVLLYQTTYIFPSPGWYDISYLESNRNDNVLNMDFSGATPFYIESSFLINPILGLNSSPVLLIAPVDKAAIGQRFIHNPGAFDAEGDSLAYRMTICKQGKDTDVENYRFPNNPNENWTEMTEDGDTPGQFYIDPITGDLVWDAPSEAGEYNVAFFVDEFRDGEIISSVNRDMQIVVEDYDNERPELIIPNDTCIVVGDILLDTIYAIDPDSDRVTLSLETIVPPNDEPDFRVLGLQPPNGYEEGVFTWSPSCGAVRELPYEFTFKAKDERQGGRNIAELVDLKTWRVTVVGPPPQNLNAELDEGLPQITLTWDDYTCENAETMVIYRKKGSFEFDPVCETGIPDYTGYEYLGEVPIDETTYIDQDLERGTNYCYRIYAVFRGPQGGESISSTEVCSFVPDLFYMTNVTVDETDTNSGQITIRWTQPDPELVDDYNVITYDLYRTTQSNLGTMTLIEDNISESDTTYIDQILNTTQEDYAYQVTLKGDGDSISSSILTTQVRLGAAPSSESITINWKADVPWNLTSTYLHYVYRKLATEDESDYQLIDSVSTQTSGLSYTDTGAEPFTLEELTEYNYVVQTFGSYEVPLIREPLENWSQEIITSLLDTIPPCPPVLTLDLLNCDLLPQIGDISPTEDCISDSFENRTSWVNNPDENCTEPVAYYKLYYSPRPSDSKEDYILLDSLTDLSFIHSDLVSVAGCYAVTALDVNGNESDFSNIECQDTCPLFELPNAFSPNNDGINDFFTPMKCPRFVKEVDFKVFNRWGELMYENNEDPLINWDGTNTNGNPVSPGVYYYEAEVSFYRLEESQETERFKGWIQVLTNEVKNAPK</sequence>
<gene>
    <name evidence="2" type="ORF">BC781_102395</name>
</gene>
<proteinExistence type="predicted"/>
<dbReference type="CDD" id="cd00063">
    <property type="entry name" value="FN3"/>
    <property type="match status" value="1"/>
</dbReference>
<keyword evidence="3" id="KW-1185">Reference proteome</keyword>
<organism evidence="2 3">
    <name type="scientific">Sediminitomix flava</name>
    <dbReference type="NCBI Taxonomy" id="379075"/>
    <lineage>
        <taxon>Bacteria</taxon>
        <taxon>Pseudomonadati</taxon>
        <taxon>Bacteroidota</taxon>
        <taxon>Cytophagia</taxon>
        <taxon>Cytophagales</taxon>
        <taxon>Flammeovirgaceae</taxon>
        <taxon>Sediminitomix</taxon>
    </lineage>
</organism>
<reference evidence="2 3" key="1">
    <citation type="submission" date="2018-03" db="EMBL/GenBank/DDBJ databases">
        <title>Genomic Encyclopedia of Archaeal and Bacterial Type Strains, Phase II (KMG-II): from individual species to whole genera.</title>
        <authorList>
            <person name="Goeker M."/>
        </authorList>
    </citation>
    <scope>NUCLEOTIDE SEQUENCE [LARGE SCALE GENOMIC DNA]</scope>
    <source>
        <strain evidence="2 3">DSM 28229</strain>
    </source>
</reference>
<comment type="caution">
    <text evidence="2">The sequence shown here is derived from an EMBL/GenBank/DDBJ whole genome shotgun (WGS) entry which is preliminary data.</text>
</comment>
<dbReference type="NCBIfam" id="TIGR04131">
    <property type="entry name" value="Bac_Flav_CTERM"/>
    <property type="match status" value="1"/>
</dbReference>